<comment type="caution">
    <text evidence="7">The sequence shown here is derived from an EMBL/GenBank/DDBJ whole genome shotgun (WGS) entry which is preliminary data.</text>
</comment>
<evidence type="ECO:0000313" key="7">
    <source>
        <dbReference type="EMBL" id="KAA1420260.1"/>
    </source>
</evidence>
<dbReference type="Gene3D" id="3.40.50.200">
    <property type="entry name" value="Peptidase S8/S53 domain"/>
    <property type="match status" value="1"/>
</dbReference>
<evidence type="ECO:0000313" key="8">
    <source>
        <dbReference type="Proteomes" id="UP000325003"/>
    </source>
</evidence>
<dbReference type="PANTHER" id="PTHR43806:SF11">
    <property type="entry name" value="CEREVISIN-RELATED"/>
    <property type="match status" value="1"/>
</dbReference>
<keyword evidence="8" id="KW-1185">Reference proteome</keyword>
<evidence type="ECO:0000256" key="1">
    <source>
        <dbReference type="ARBA" id="ARBA00011073"/>
    </source>
</evidence>
<gene>
    <name evidence="7" type="ORF">F0U44_07535</name>
</gene>
<dbReference type="InterPro" id="IPR000209">
    <property type="entry name" value="Peptidase_S8/S53_dom"/>
</dbReference>
<feature type="domain" description="Peptidase S8/S53" evidence="6">
    <location>
        <begin position="205"/>
        <end position="445"/>
    </location>
</feature>
<keyword evidence="2 5" id="KW-0645">Protease</keyword>
<accession>A0A5B1LKI0</accession>
<proteinExistence type="inferred from homology"/>
<reference evidence="7 8" key="1">
    <citation type="submission" date="2019-09" db="EMBL/GenBank/DDBJ databases">
        <title>Nocardioides panacisoli sp. nov., isolated from the soil of a ginseng field.</title>
        <authorList>
            <person name="Cho C."/>
        </authorList>
    </citation>
    <scope>NUCLEOTIDE SEQUENCE [LARGE SCALE GENOMIC DNA]</scope>
    <source>
        <strain evidence="7 8">BN130099</strain>
    </source>
</reference>
<evidence type="ECO:0000256" key="5">
    <source>
        <dbReference type="PROSITE-ProRule" id="PRU01240"/>
    </source>
</evidence>
<evidence type="ECO:0000259" key="6">
    <source>
        <dbReference type="Pfam" id="PF00082"/>
    </source>
</evidence>
<dbReference type="Proteomes" id="UP000325003">
    <property type="component" value="Unassembled WGS sequence"/>
</dbReference>
<comment type="similarity">
    <text evidence="1 5">Belongs to the peptidase S8 family.</text>
</comment>
<dbReference type="SUPFAM" id="SSF52743">
    <property type="entry name" value="Subtilisin-like"/>
    <property type="match status" value="1"/>
</dbReference>
<keyword evidence="4 5" id="KW-0720">Serine protease</keyword>
<reference evidence="7 8" key="2">
    <citation type="submission" date="2019-09" db="EMBL/GenBank/DDBJ databases">
        <authorList>
            <person name="Jin C."/>
        </authorList>
    </citation>
    <scope>NUCLEOTIDE SEQUENCE [LARGE SCALE GENOMIC DNA]</scope>
    <source>
        <strain evidence="7 8">BN130099</strain>
    </source>
</reference>
<sequence length="476" mass="51206">MSESPRSSFSLSVVIARVRRLFPWWHPVQPPVVVEDPDRHGAERLRDQVGVIRRAFAEAWGDDGEVAVAGPKGSRGRDEEATFLYHPRRVLVRDGDDFALLTEFFGDPVRRDDFEGELRREGEPVPGSMVTVEVPLRRDGGDAVLVTLAELDRAHPDRAAQRKPVAQPDHVLYVTSYGRLCPFTEPEEPPCAEPVPGMTTDGSAGDGVRISVVDTGLWAQATTSSDTDWLAGVTPADPLDVETVDPNAIHEYAGHGTFVAGIVRCLAPRAAVEVEGALPNGGAVFESKICEQLHQALTDRSDPQLISISAGTHTRENMGLLGFEILAENHGLTDGTKGLVVAAAGNDNSRDEFYPAAFPWVVAVGALDEQGNVASYSNYGPWVDVWARGSNLVNAFPEGTYTCYEAPNKGQVRNFKFLAQWSGTSFATPIVTGAIAAQMSASGNTTDPRKAFDELDKAASVVKDGKAGGKKHLGPL</sequence>
<dbReference type="EMBL" id="VUJV01000002">
    <property type="protein sequence ID" value="KAA1420260.1"/>
    <property type="molecule type" value="Genomic_DNA"/>
</dbReference>
<dbReference type="InterPro" id="IPR036852">
    <property type="entry name" value="Peptidase_S8/S53_dom_sf"/>
</dbReference>
<dbReference type="GO" id="GO:0004252">
    <property type="term" value="F:serine-type endopeptidase activity"/>
    <property type="evidence" value="ECO:0007669"/>
    <property type="project" value="UniProtKB-UniRule"/>
</dbReference>
<evidence type="ECO:0000256" key="2">
    <source>
        <dbReference type="ARBA" id="ARBA00022670"/>
    </source>
</evidence>
<dbReference type="GO" id="GO:0006508">
    <property type="term" value="P:proteolysis"/>
    <property type="evidence" value="ECO:0007669"/>
    <property type="project" value="UniProtKB-KW"/>
</dbReference>
<evidence type="ECO:0000256" key="3">
    <source>
        <dbReference type="ARBA" id="ARBA00022801"/>
    </source>
</evidence>
<dbReference type="Pfam" id="PF00082">
    <property type="entry name" value="Peptidase_S8"/>
    <property type="match status" value="1"/>
</dbReference>
<dbReference type="InterPro" id="IPR050131">
    <property type="entry name" value="Peptidase_S8_subtilisin-like"/>
</dbReference>
<name>A0A5B1LKI0_9ACTN</name>
<dbReference type="InterPro" id="IPR015500">
    <property type="entry name" value="Peptidase_S8_subtilisin-rel"/>
</dbReference>
<feature type="active site" description="Charge relay system" evidence="5">
    <location>
        <position position="255"/>
    </location>
</feature>
<dbReference type="PRINTS" id="PR00723">
    <property type="entry name" value="SUBTILISIN"/>
</dbReference>
<dbReference type="PROSITE" id="PS51892">
    <property type="entry name" value="SUBTILASE"/>
    <property type="match status" value="1"/>
</dbReference>
<dbReference type="AlphaFoldDB" id="A0A5B1LKI0"/>
<dbReference type="PANTHER" id="PTHR43806">
    <property type="entry name" value="PEPTIDASE S8"/>
    <property type="match status" value="1"/>
</dbReference>
<organism evidence="7 8">
    <name type="scientific">Nocardioides humilatus</name>
    <dbReference type="NCBI Taxonomy" id="2607660"/>
    <lineage>
        <taxon>Bacteria</taxon>
        <taxon>Bacillati</taxon>
        <taxon>Actinomycetota</taxon>
        <taxon>Actinomycetes</taxon>
        <taxon>Propionibacteriales</taxon>
        <taxon>Nocardioidaceae</taxon>
        <taxon>Nocardioides</taxon>
    </lineage>
</organism>
<feature type="active site" description="Charge relay system" evidence="5">
    <location>
        <position position="425"/>
    </location>
</feature>
<keyword evidence="3 5" id="KW-0378">Hydrolase</keyword>
<dbReference type="PROSITE" id="PS00138">
    <property type="entry name" value="SUBTILASE_SER"/>
    <property type="match status" value="1"/>
</dbReference>
<dbReference type="InterPro" id="IPR023828">
    <property type="entry name" value="Peptidase_S8_Ser-AS"/>
</dbReference>
<dbReference type="RefSeq" id="WP_149727685.1">
    <property type="nucleotide sequence ID" value="NZ_VUJV01000002.1"/>
</dbReference>
<evidence type="ECO:0000256" key="4">
    <source>
        <dbReference type="ARBA" id="ARBA00022825"/>
    </source>
</evidence>
<feature type="active site" description="Charge relay system" evidence="5">
    <location>
        <position position="214"/>
    </location>
</feature>
<protein>
    <submittedName>
        <fullName evidence="7">S8 family serine peptidase</fullName>
    </submittedName>
</protein>